<feature type="transmembrane region" description="Helical" evidence="1">
    <location>
        <begin position="17"/>
        <end position="35"/>
    </location>
</feature>
<dbReference type="Proteomes" id="UP000182811">
    <property type="component" value="Unassembled WGS sequence"/>
</dbReference>
<name>A0A1J5NQ64_NEOTH</name>
<accession>A0A1J5NQ64</accession>
<keyword evidence="1" id="KW-0472">Membrane</keyword>
<keyword evidence="1" id="KW-1133">Transmembrane helix</keyword>
<reference evidence="2 3" key="1">
    <citation type="submission" date="2016-08" db="EMBL/GenBank/DDBJ databases">
        <title>Genome-based comparison of Moorella thermoacetic strains.</title>
        <authorList>
            <person name="Poehlein A."/>
            <person name="Bengelsdorf F.R."/>
            <person name="Esser C."/>
            <person name="Duerre P."/>
            <person name="Daniel R."/>
        </authorList>
    </citation>
    <scope>NUCLEOTIDE SEQUENCE [LARGE SCALE GENOMIC DNA]</scope>
    <source>
        <strain evidence="2 3">DSM 21394</strain>
    </source>
</reference>
<gene>
    <name evidence="2" type="ORF">MOTE_04490</name>
</gene>
<protein>
    <submittedName>
        <fullName evidence="2">Uncharacterized protein</fullName>
    </submittedName>
</protein>
<sequence>MSTGSGPAGDNNDRLSAFWSLFYISAALVITFLYYRNLGLWRLFEHARRWLEWVRVMLGV</sequence>
<keyword evidence="1" id="KW-0812">Transmembrane</keyword>
<dbReference type="OrthoDB" id="9912719at2"/>
<evidence type="ECO:0000313" key="3">
    <source>
        <dbReference type="Proteomes" id="UP000182811"/>
    </source>
</evidence>
<organism evidence="2 3">
    <name type="scientific">Neomoorella thermoacetica</name>
    <name type="common">Clostridium thermoaceticum</name>
    <dbReference type="NCBI Taxonomy" id="1525"/>
    <lineage>
        <taxon>Bacteria</taxon>
        <taxon>Bacillati</taxon>
        <taxon>Bacillota</taxon>
        <taxon>Clostridia</taxon>
        <taxon>Neomoorellales</taxon>
        <taxon>Neomoorellaceae</taxon>
        <taxon>Neomoorella</taxon>
    </lineage>
</organism>
<evidence type="ECO:0000313" key="2">
    <source>
        <dbReference type="EMBL" id="OIQ60922.1"/>
    </source>
</evidence>
<dbReference type="AlphaFoldDB" id="A0A1J5NQ64"/>
<evidence type="ECO:0000256" key="1">
    <source>
        <dbReference type="SAM" id="Phobius"/>
    </source>
</evidence>
<dbReference type="EMBL" id="MDDC01000003">
    <property type="protein sequence ID" value="OIQ60922.1"/>
    <property type="molecule type" value="Genomic_DNA"/>
</dbReference>
<proteinExistence type="predicted"/>
<comment type="caution">
    <text evidence="2">The sequence shown here is derived from an EMBL/GenBank/DDBJ whole genome shotgun (WGS) entry which is preliminary data.</text>
</comment>